<accession>X1EYY7</accession>
<dbReference type="EMBL" id="BART01034039">
    <property type="protein sequence ID" value="GAH13813.1"/>
    <property type="molecule type" value="Genomic_DNA"/>
</dbReference>
<sequence>GERLEINPITFRKISFEYYRKVVTFLSLKF</sequence>
<evidence type="ECO:0000313" key="1">
    <source>
        <dbReference type="EMBL" id="GAH13813.1"/>
    </source>
</evidence>
<reference evidence="1" key="1">
    <citation type="journal article" date="2014" name="Front. Microbiol.">
        <title>High frequency of phylogenetically diverse reductive dehalogenase-homologous genes in deep subseafloor sedimentary metagenomes.</title>
        <authorList>
            <person name="Kawai M."/>
            <person name="Futagami T."/>
            <person name="Toyoda A."/>
            <person name="Takaki Y."/>
            <person name="Nishi S."/>
            <person name="Hori S."/>
            <person name="Arai W."/>
            <person name="Tsubouchi T."/>
            <person name="Morono Y."/>
            <person name="Uchiyama I."/>
            <person name="Ito T."/>
            <person name="Fujiyama A."/>
            <person name="Inagaki F."/>
            <person name="Takami H."/>
        </authorList>
    </citation>
    <scope>NUCLEOTIDE SEQUENCE</scope>
    <source>
        <strain evidence="1">Expedition CK06-06</strain>
    </source>
</reference>
<feature type="non-terminal residue" evidence="1">
    <location>
        <position position="1"/>
    </location>
</feature>
<dbReference type="AlphaFoldDB" id="X1EYY7"/>
<proteinExistence type="predicted"/>
<name>X1EYY7_9ZZZZ</name>
<protein>
    <submittedName>
        <fullName evidence="1">Uncharacterized protein</fullName>
    </submittedName>
</protein>
<organism evidence="1">
    <name type="scientific">marine sediment metagenome</name>
    <dbReference type="NCBI Taxonomy" id="412755"/>
    <lineage>
        <taxon>unclassified sequences</taxon>
        <taxon>metagenomes</taxon>
        <taxon>ecological metagenomes</taxon>
    </lineage>
</organism>
<gene>
    <name evidence="1" type="ORF">S01H4_58298</name>
</gene>
<comment type="caution">
    <text evidence="1">The sequence shown here is derived from an EMBL/GenBank/DDBJ whole genome shotgun (WGS) entry which is preliminary data.</text>
</comment>